<feature type="binding site" evidence="8">
    <location>
        <position position="57"/>
    </location>
    <ligand>
        <name>Mg(2+)</name>
        <dbReference type="ChEBI" id="CHEBI:18420"/>
    </ligand>
</feature>
<keyword evidence="11" id="KW-1185">Reference proteome</keyword>
<keyword evidence="8" id="KW-0963">Cytoplasm</keyword>
<protein>
    <recommendedName>
        <fullName evidence="8">Holo-[acyl-carrier-protein] synthase</fullName>
        <shortName evidence="8">Holo-ACP synthase</shortName>
        <ecNumber evidence="8">2.7.8.7</ecNumber>
    </recommendedName>
    <alternativeName>
        <fullName evidence="8">4'-phosphopantetheinyl transferase AcpS</fullName>
    </alternativeName>
</protein>
<comment type="similarity">
    <text evidence="8">Belongs to the P-Pant transferase superfamily. AcpS family.</text>
</comment>
<organism evidence="10 11">
    <name type="scientific">Panacagrimonas perspica</name>
    <dbReference type="NCBI Taxonomy" id="381431"/>
    <lineage>
        <taxon>Bacteria</taxon>
        <taxon>Pseudomonadati</taxon>
        <taxon>Pseudomonadota</taxon>
        <taxon>Gammaproteobacteria</taxon>
        <taxon>Nevskiales</taxon>
        <taxon>Nevskiaceae</taxon>
        <taxon>Panacagrimonas</taxon>
    </lineage>
</organism>
<dbReference type="InterPro" id="IPR002582">
    <property type="entry name" value="ACPS"/>
</dbReference>
<dbReference type="NCBIfam" id="TIGR00556">
    <property type="entry name" value="pantethn_trn"/>
    <property type="match status" value="1"/>
</dbReference>
<evidence type="ECO:0000256" key="7">
    <source>
        <dbReference type="ARBA" id="ARBA00023160"/>
    </source>
</evidence>
<dbReference type="RefSeq" id="WP_133883503.1">
    <property type="nucleotide sequence ID" value="NZ_MWIN01000013.1"/>
</dbReference>
<dbReference type="InterPro" id="IPR004568">
    <property type="entry name" value="Ppantetheine-prot_Trfase_dom"/>
</dbReference>
<dbReference type="SUPFAM" id="SSF56214">
    <property type="entry name" value="4'-phosphopantetheinyl transferase"/>
    <property type="match status" value="1"/>
</dbReference>
<evidence type="ECO:0000259" key="9">
    <source>
        <dbReference type="Pfam" id="PF01648"/>
    </source>
</evidence>
<evidence type="ECO:0000256" key="2">
    <source>
        <dbReference type="ARBA" id="ARBA00022679"/>
    </source>
</evidence>
<dbReference type="HAMAP" id="MF_00101">
    <property type="entry name" value="AcpS"/>
    <property type="match status" value="1"/>
</dbReference>
<keyword evidence="7 8" id="KW-0275">Fatty acid biosynthesis</keyword>
<keyword evidence="3 8" id="KW-0479">Metal-binding</keyword>
<dbReference type="EMBL" id="SOBT01000011">
    <property type="protein sequence ID" value="TDU25931.1"/>
    <property type="molecule type" value="Genomic_DNA"/>
</dbReference>
<keyword evidence="2 8" id="KW-0808">Transferase</keyword>
<proteinExistence type="inferred from homology"/>
<evidence type="ECO:0000256" key="5">
    <source>
        <dbReference type="ARBA" id="ARBA00022842"/>
    </source>
</evidence>
<evidence type="ECO:0000256" key="3">
    <source>
        <dbReference type="ARBA" id="ARBA00022723"/>
    </source>
</evidence>
<reference evidence="10 11" key="1">
    <citation type="submission" date="2019-03" db="EMBL/GenBank/DDBJ databases">
        <title>Genomic Encyclopedia of Type Strains, Phase IV (KMG-IV): sequencing the most valuable type-strain genomes for metagenomic binning, comparative biology and taxonomic classification.</title>
        <authorList>
            <person name="Goeker M."/>
        </authorList>
    </citation>
    <scope>NUCLEOTIDE SEQUENCE [LARGE SCALE GENOMIC DNA]</scope>
    <source>
        <strain evidence="10 11">DSM 26377</strain>
    </source>
</reference>
<sequence>MIYGIGTDLIRVERIAAVLAKHPDRFAQKLLHPAEFQQYLQSKRAANFLAKSWATKEAFGKALGTGVRGYANPEVGVVRGELGRPHLVYSGAMQARLYALGIVAGHVSLTDEDGLVLAYVVLERDDASP</sequence>
<dbReference type="GO" id="GO:0006633">
    <property type="term" value="P:fatty acid biosynthetic process"/>
    <property type="evidence" value="ECO:0007669"/>
    <property type="project" value="UniProtKB-UniRule"/>
</dbReference>
<accession>A0A4R7NYV9</accession>
<comment type="caution">
    <text evidence="10">The sequence shown here is derived from an EMBL/GenBank/DDBJ whole genome shotgun (WGS) entry which is preliminary data.</text>
</comment>
<evidence type="ECO:0000256" key="4">
    <source>
        <dbReference type="ARBA" id="ARBA00022832"/>
    </source>
</evidence>
<dbReference type="GO" id="GO:0005737">
    <property type="term" value="C:cytoplasm"/>
    <property type="evidence" value="ECO:0007669"/>
    <property type="project" value="UniProtKB-SubCell"/>
</dbReference>
<keyword evidence="1 8" id="KW-0444">Lipid biosynthesis</keyword>
<dbReference type="GO" id="GO:0000287">
    <property type="term" value="F:magnesium ion binding"/>
    <property type="evidence" value="ECO:0007669"/>
    <property type="project" value="UniProtKB-UniRule"/>
</dbReference>
<dbReference type="InterPro" id="IPR037143">
    <property type="entry name" value="4-PPantetheinyl_Trfase_dom_sf"/>
</dbReference>
<evidence type="ECO:0000256" key="1">
    <source>
        <dbReference type="ARBA" id="ARBA00022516"/>
    </source>
</evidence>
<dbReference type="EC" id="2.7.8.7" evidence="8"/>
<dbReference type="GO" id="GO:0008897">
    <property type="term" value="F:holo-[acyl-carrier-protein] synthase activity"/>
    <property type="evidence" value="ECO:0007669"/>
    <property type="project" value="UniProtKB-UniRule"/>
</dbReference>
<gene>
    <name evidence="8" type="primary">acpS</name>
    <name evidence="10" type="ORF">DFR24_4379</name>
</gene>
<feature type="binding site" evidence="8">
    <location>
        <position position="8"/>
    </location>
    <ligand>
        <name>Mg(2+)</name>
        <dbReference type="ChEBI" id="CHEBI:18420"/>
    </ligand>
</feature>
<name>A0A4R7NYV9_9GAMM</name>
<comment type="subcellular location">
    <subcellularLocation>
        <location evidence="8">Cytoplasm</location>
    </subcellularLocation>
</comment>
<keyword evidence="4 8" id="KW-0276">Fatty acid metabolism</keyword>
<keyword evidence="6 8" id="KW-0443">Lipid metabolism</keyword>
<comment type="catalytic activity">
    <reaction evidence="8">
        <text>apo-[ACP] + CoA = holo-[ACP] + adenosine 3',5'-bisphosphate + H(+)</text>
        <dbReference type="Rhea" id="RHEA:12068"/>
        <dbReference type="Rhea" id="RHEA-COMP:9685"/>
        <dbReference type="Rhea" id="RHEA-COMP:9690"/>
        <dbReference type="ChEBI" id="CHEBI:15378"/>
        <dbReference type="ChEBI" id="CHEBI:29999"/>
        <dbReference type="ChEBI" id="CHEBI:57287"/>
        <dbReference type="ChEBI" id="CHEBI:58343"/>
        <dbReference type="ChEBI" id="CHEBI:64479"/>
        <dbReference type="EC" id="2.7.8.7"/>
    </reaction>
</comment>
<evidence type="ECO:0000313" key="10">
    <source>
        <dbReference type="EMBL" id="TDU25931.1"/>
    </source>
</evidence>
<dbReference type="OrthoDB" id="517356at2"/>
<dbReference type="AlphaFoldDB" id="A0A4R7NYV9"/>
<evidence type="ECO:0000256" key="6">
    <source>
        <dbReference type="ARBA" id="ARBA00023098"/>
    </source>
</evidence>
<dbReference type="Gene3D" id="3.90.470.20">
    <property type="entry name" value="4'-phosphopantetheinyl transferase domain"/>
    <property type="match status" value="1"/>
</dbReference>
<keyword evidence="5 8" id="KW-0460">Magnesium</keyword>
<evidence type="ECO:0000256" key="8">
    <source>
        <dbReference type="HAMAP-Rule" id="MF_00101"/>
    </source>
</evidence>
<comment type="function">
    <text evidence="8">Transfers the 4'-phosphopantetheine moiety from coenzyme A to a Ser of acyl-carrier-protein.</text>
</comment>
<dbReference type="Proteomes" id="UP000295341">
    <property type="component" value="Unassembled WGS sequence"/>
</dbReference>
<feature type="domain" description="4'-phosphopantetheinyl transferase" evidence="9">
    <location>
        <begin position="4"/>
        <end position="88"/>
    </location>
</feature>
<dbReference type="NCBIfam" id="TIGR00516">
    <property type="entry name" value="acpS"/>
    <property type="match status" value="1"/>
</dbReference>
<comment type="cofactor">
    <cofactor evidence="8">
        <name>Mg(2+)</name>
        <dbReference type="ChEBI" id="CHEBI:18420"/>
    </cofactor>
</comment>
<dbReference type="InterPro" id="IPR008278">
    <property type="entry name" value="4-PPantetheinyl_Trfase_dom"/>
</dbReference>
<dbReference type="Pfam" id="PF01648">
    <property type="entry name" value="ACPS"/>
    <property type="match status" value="1"/>
</dbReference>
<evidence type="ECO:0000313" key="11">
    <source>
        <dbReference type="Proteomes" id="UP000295341"/>
    </source>
</evidence>